<dbReference type="InterPro" id="IPR053221">
    <property type="entry name" value="Burnettramic_acid_biosynth"/>
</dbReference>
<dbReference type="VEuPathDB" id="FungiDB:PV08_03079"/>
<feature type="compositionally biased region" description="Acidic residues" evidence="1">
    <location>
        <begin position="63"/>
        <end position="73"/>
    </location>
</feature>
<protein>
    <submittedName>
        <fullName evidence="2">Uncharacterized protein</fullName>
    </submittedName>
</protein>
<dbReference type="PANTHER" id="PTHR38887:SF1">
    <property type="entry name" value="RAS MODIFICATION PROTEIN ERF4"/>
    <property type="match status" value="1"/>
</dbReference>
<name>A0A0D2BJL0_9EURO</name>
<dbReference type="RefSeq" id="XP_016239006.1">
    <property type="nucleotide sequence ID" value="XM_016377436.1"/>
</dbReference>
<organism evidence="2 3">
    <name type="scientific">Exophiala spinifera</name>
    <dbReference type="NCBI Taxonomy" id="91928"/>
    <lineage>
        <taxon>Eukaryota</taxon>
        <taxon>Fungi</taxon>
        <taxon>Dikarya</taxon>
        <taxon>Ascomycota</taxon>
        <taxon>Pezizomycotina</taxon>
        <taxon>Eurotiomycetes</taxon>
        <taxon>Chaetothyriomycetidae</taxon>
        <taxon>Chaetothyriales</taxon>
        <taxon>Herpotrichiellaceae</taxon>
        <taxon>Exophiala</taxon>
    </lineage>
</organism>
<reference evidence="2 3" key="1">
    <citation type="submission" date="2015-01" db="EMBL/GenBank/DDBJ databases">
        <title>The Genome Sequence of Exophiala spinifera CBS89968.</title>
        <authorList>
            <consortium name="The Broad Institute Genomics Platform"/>
            <person name="Cuomo C."/>
            <person name="de Hoog S."/>
            <person name="Gorbushina A."/>
            <person name="Stielow B."/>
            <person name="Teixiera M."/>
            <person name="Abouelleil A."/>
            <person name="Chapman S.B."/>
            <person name="Priest M."/>
            <person name="Young S.K."/>
            <person name="Wortman J."/>
            <person name="Nusbaum C."/>
            <person name="Birren B."/>
        </authorList>
    </citation>
    <scope>NUCLEOTIDE SEQUENCE [LARGE SCALE GENOMIC DNA]</scope>
    <source>
        <strain evidence="2 3">CBS 89968</strain>
    </source>
</reference>
<accession>A0A0D2BJL0</accession>
<evidence type="ECO:0000313" key="2">
    <source>
        <dbReference type="EMBL" id="KIW18790.1"/>
    </source>
</evidence>
<dbReference type="OrthoDB" id="3433125at2759"/>
<dbReference type="Proteomes" id="UP000053328">
    <property type="component" value="Unassembled WGS sequence"/>
</dbReference>
<dbReference type="GeneID" id="27330162"/>
<dbReference type="AlphaFoldDB" id="A0A0D2BJL0"/>
<proteinExistence type="predicted"/>
<feature type="region of interest" description="Disordered" evidence="1">
    <location>
        <begin position="23"/>
        <end position="74"/>
    </location>
</feature>
<dbReference type="PANTHER" id="PTHR38887">
    <property type="entry name" value="CHROMOSOME 21, WHOLE GENOME SHOTGUN SEQUENCE"/>
    <property type="match status" value="1"/>
</dbReference>
<evidence type="ECO:0000256" key="1">
    <source>
        <dbReference type="SAM" id="MobiDB-lite"/>
    </source>
</evidence>
<gene>
    <name evidence="2" type="ORF">PV08_03079</name>
</gene>
<feature type="compositionally biased region" description="Polar residues" evidence="1">
    <location>
        <begin position="34"/>
        <end position="45"/>
    </location>
</feature>
<dbReference type="HOGENOM" id="CLU_023303_0_0_1"/>
<sequence>MPIITKLVKGVSSGIGLASEAIADRKEKKAARESATTSSHEQQSLEVGESSRGGRKSFSKDDSESDSEDDELDTDRAEWALDEAAAELEEPPPSYEASAGTPSSADDVATAFVQNHNLTIVPSGGYRPLPCPVILPQRRPQDKSRGFIRAYAPLLGECAGIDQATFLDFIKELDRSSRANPAFDVINVAAFAVGMIPSPIAMGVAMAVQVVAGVGREMQTRHRRNTYLDKINETLFMPRGLYCMIMTFKPDSPNDPVMQVDLNSTDQALTKALSTPESEIRQKLNKLRLSSGVTKGDLALPESAPLVYPAIDAAAARAAQDGTALPERKQSALKSSSKFLGDYLDRRAQARYVAMNPGNKLAEATPPPRKEFASRFADPNHPVNSGSLVALLTGGHFDPKAAKRAKRAQRRAAWRGYELTEADIKNAQMGRGRRRRDQKGLIGRVLHKDVFYLTIVNLPTEKETAELMHQLDVAQGQHGQ</sequence>
<feature type="compositionally biased region" description="Basic and acidic residues" evidence="1">
    <location>
        <begin position="23"/>
        <end position="32"/>
    </location>
</feature>
<evidence type="ECO:0000313" key="3">
    <source>
        <dbReference type="Proteomes" id="UP000053328"/>
    </source>
</evidence>
<dbReference type="EMBL" id="KN847493">
    <property type="protein sequence ID" value="KIW18790.1"/>
    <property type="molecule type" value="Genomic_DNA"/>
</dbReference>
<keyword evidence="3" id="KW-1185">Reference proteome</keyword>